<dbReference type="AlphaFoldDB" id="A0AA47PA17"/>
<organism evidence="2 3">
    <name type="scientific">Merluccius polli</name>
    <name type="common">Benguela hake</name>
    <name type="synonym">Merluccius cadenati</name>
    <dbReference type="NCBI Taxonomy" id="89951"/>
    <lineage>
        <taxon>Eukaryota</taxon>
        <taxon>Metazoa</taxon>
        <taxon>Chordata</taxon>
        <taxon>Craniata</taxon>
        <taxon>Vertebrata</taxon>
        <taxon>Euteleostomi</taxon>
        <taxon>Actinopterygii</taxon>
        <taxon>Neopterygii</taxon>
        <taxon>Teleostei</taxon>
        <taxon>Neoteleostei</taxon>
        <taxon>Acanthomorphata</taxon>
        <taxon>Zeiogadaria</taxon>
        <taxon>Gadariae</taxon>
        <taxon>Gadiformes</taxon>
        <taxon>Gadoidei</taxon>
        <taxon>Merlucciidae</taxon>
        <taxon>Merluccius</taxon>
    </lineage>
</organism>
<evidence type="ECO:0000313" key="2">
    <source>
        <dbReference type="EMBL" id="KAK0156586.1"/>
    </source>
</evidence>
<dbReference type="EMBL" id="JAOPHQ010000001">
    <property type="protein sequence ID" value="KAK0156586.1"/>
    <property type="molecule type" value="Genomic_DNA"/>
</dbReference>
<gene>
    <name evidence="2" type="ORF">N1851_000018</name>
</gene>
<feature type="region of interest" description="Disordered" evidence="1">
    <location>
        <begin position="70"/>
        <end position="105"/>
    </location>
</feature>
<sequence length="105" mass="11421">MSPAFPTLSTLTTLPPGFLLPNVSKIKELRLGGRMGAGSIVFKPNYLCLTIMKGQEVEYCKHRLSTLLSSSDHPHHPNAKPHPSPTQPCPGSSELSQCNNSNVPW</sequence>
<accession>A0AA47PA17</accession>
<name>A0AA47PA17_MERPO</name>
<feature type="compositionally biased region" description="Polar residues" evidence="1">
    <location>
        <begin position="89"/>
        <end position="105"/>
    </location>
</feature>
<reference evidence="2" key="1">
    <citation type="journal article" date="2023" name="Front. Mar. Sci.">
        <title>A new Merluccius polli reference genome to investigate the effects of global change in West African waters.</title>
        <authorList>
            <person name="Mateo J.L."/>
            <person name="Blanco-Fernandez C."/>
            <person name="Garcia-Vazquez E."/>
            <person name="Machado-Schiaffino G."/>
        </authorList>
    </citation>
    <scope>NUCLEOTIDE SEQUENCE</scope>
    <source>
        <strain evidence="2">C29</strain>
        <tissue evidence="2">Fin</tissue>
    </source>
</reference>
<keyword evidence="3" id="KW-1185">Reference proteome</keyword>
<protein>
    <submittedName>
        <fullName evidence="2">Uncharacterized protein</fullName>
    </submittedName>
</protein>
<evidence type="ECO:0000313" key="3">
    <source>
        <dbReference type="Proteomes" id="UP001174136"/>
    </source>
</evidence>
<comment type="caution">
    <text evidence="2">The sequence shown here is derived from an EMBL/GenBank/DDBJ whole genome shotgun (WGS) entry which is preliminary data.</text>
</comment>
<dbReference type="Proteomes" id="UP001174136">
    <property type="component" value="Unassembled WGS sequence"/>
</dbReference>
<evidence type="ECO:0000256" key="1">
    <source>
        <dbReference type="SAM" id="MobiDB-lite"/>
    </source>
</evidence>
<proteinExistence type="predicted"/>